<dbReference type="EMBL" id="CM015712">
    <property type="protein sequence ID" value="KAF3708549.1"/>
    <property type="molecule type" value="Genomic_DNA"/>
</dbReference>
<reference evidence="1 2" key="1">
    <citation type="submission" date="2019-02" db="EMBL/GenBank/DDBJ databases">
        <title>Opniocepnalus argus genome.</title>
        <authorList>
            <person name="Zhou C."/>
            <person name="Xiao S."/>
        </authorList>
    </citation>
    <scope>NUCLEOTIDE SEQUENCE [LARGE SCALE GENOMIC DNA]</scope>
    <source>
        <strain evidence="1">OARG1902GOOAL</strain>
        <tissue evidence="1">Muscle</tissue>
    </source>
</reference>
<evidence type="ECO:0000313" key="1">
    <source>
        <dbReference type="EMBL" id="KAF3708549.1"/>
    </source>
</evidence>
<proteinExistence type="predicted"/>
<name>A0A6G1R226_CHAAH</name>
<dbReference type="Proteomes" id="UP000503349">
    <property type="component" value="Chromosome 1"/>
</dbReference>
<gene>
    <name evidence="1" type="ORF">EXN66_Car001723</name>
</gene>
<reference evidence="2" key="2">
    <citation type="submission" date="2019-02" db="EMBL/GenBank/DDBJ databases">
        <title>Opniocepnalus argus Var Kimnra genome.</title>
        <authorList>
            <person name="Zhou C."/>
            <person name="Xiao S."/>
        </authorList>
    </citation>
    <scope>NUCLEOTIDE SEQUENCE [LARGE SCALE GENOMIC DNA]</scope>
</reference>
<keyword evidence="2" id="KW-1185">Reference proteome</keyword>
<organism evidence="1 2">
    <name type="scientific">Channa argus</name>
    <name type="common">Northern snakehead</name>
    <name type="synonym">Ophicephalus argus</name>
    <dbReference type="NCBI Taxonomy" id="215402"/>
    <lineage>
        <taxon>Eukaryota</taxon>
        <taxon>Metazoa</taxon>
        <taxon>Chordata</taxon>
        <taxon>Craniata</taxon>
        <taxon>Vertebrata</taxon>
        <taxon>Euteleostomi</taxon>
        <taxon>Actinopterygii</taxon>
        <taxon>Neopterygii</taxon>
        <taxon>Teleostei</taxon>
        <taxon>Neoteleostei</taxon>
        <taxon>Acanthomorphata</taxon>
        <taxon>Anabantaria</taxon>
        <taxon>Anabantiformes</taxon>
        <taxon>Channoidei</taxon>
        <taxon>Channidae</taxon>
        <taxon>Channa</taxon>
    </lineage>
</organism>
<dbReference type="AlphaFoldDB" id="A0A6G1R226"/>
<sequence>MASDFTWRAKAYGPIKAALKGTYFIRPCPNANTPSASPLTSHLHTATCKIRVGQPRPLRVTASKSNMTVCCVQGPYWLLLSLSGWKRKGDMMKRVKEKGREAEEERGGGGCRHWSYIPSHQLLKAAPARMGTCVFDHTPHTHTLSCQPQTTDPNVVAKQTAEESWLNCGIDCGNVFTFFPRREQQQSCKCIILIELLEFGVVGGVTPSRQLVTISDTCRGGNLTGCRRGDESCIEQQNTFSSRQEVACCCENTRAQTHRSHSHIQRRDRVHVQQVLKNVCTAKYCVVFGKSAVGTSESTTSSERGLWVYIYTLVPPVEMQLNYSVAIRLLKVPDPQESPCSENGPYYSLTVCSSALKQQKVHPVLSSQLRHACSEDAFLNTFPDLYVPGPSGAHMGLIAVWHSKMAPYEREQLYFKFHTFIEKY</sequence>
<accession>A0A6G1R226</accession>
<protein>
    <submittedName>
        <fullName evidence="1">Uncharacterized protein</fullName>
    </submittedName>
</protein>
<evidence type="ECO:0000313" key="2">
    <source>
        <dbReference type="Proteomes" id="UP000503349"/>
    </source>
</evidence>